<evidence type="ECO:0000313" key="4">
    <source>
        <dbReference type="Proteomes" id="UP000314986"/>
    </source>
</evidence>
<dbReference type="PANTHER" id="PTHR13602:SF2">
    <property type="entry name" value="UPF0488 PROTEIN C8ORF33"/>
    <property type="match status" value="1"/>
</dbReference>
<accession>A0A4W3HJY5</accession>
<dbReference type="AlphaFoldDB" id="A0A4W3HJY5"/>
<feature type="compositionally biased region" description="Basic residues" evidence="2">
    <location>
        <begin position="189"/>
        <end position="199"/>
    </location>
</feature>
<dbReference type="InterPro" id="IPR029274">
    <property type="entry name" value="DUF4615"/>
</dbReference>
<evidence type="ECO:0000256" key="2">
    <source>
        <dbReference type="SAM" id="MobiDB-lite"/>
    </source>
</evidence>
<feature type="region of interest" description="Disordered" evidence="2">
    <location>
        <begin position="185"/>
        <end position="235"/>
    </location>
</feature>
<dbReference type="STRING" id="7868.ENSCMIP00000017378"/>
<reference evidence="4" key="3">
    <citation type="journal article" date="2014" name="Nature">
        <title>Elephant shark genome provides unique insights into gnathostome evolution.</title>
        <authorList>
            <consortium name="International Elephant Shark Genome Sequencing Consortium"/>
            <person name="Venkatesh B."/>
            <person name="Lee A.P."/>
            <person name="Ravi V."/>
            <person name="Maurya A.K."/>
            <person name="Lian M.M."/>
            <person name="Swann J.B."/>
            <person name="Ohta Y."/>
            <person name="Flajnik M.F."/>
            <person name="Sutoh Y."/>
            <person name="Kasahara M."/>
            <person name="Hoon S."/>
            <person name="Gangu V."/>
            <person name="Roy S.W."/>
            <person name="Irimia M."/>
            <person name="Korzh V."/>
            <person name="Kondrychyn I."/>
            <person name="Lim Z.W."/>
            <person name="Tay B.H."/>
            <person name="Tohari S."/>
            <person name="Kong K.W."/>
            <person name="Ho S."/>
            <person name="Lorente-Galdos B."/>
            <person name="Quilez J."/>
            <person name="Marques-Bonet T."/>
            <person name="Raney B.J."/>
            <person name="Ingham P.W."/>
            <person name="Tay A."/>
            <person name="Hillier L.W."/>
            <person name="Minx P."/>
            <person name="Boehm T."/>
            <person name="Wilson R.K."/>
            <person name="Brenner S."/>
            <person name="Warren W.C."/>
        </authorList>
    </citation>
    <scope>NUCLEOTIDE SEQUENCE [LARGE SCALE GENOMIC DNA]</scope>
</reference>
<feature type="region of interest" description="Disordered" evidence="2">
    <location>
        <begin position="32"/>
        <end position="55"/>
    </location>
</feature>
<dbReference type="Pfam" id="PF15393">
    <property type="entry name" value="DUF4615"/>
    <property type="match status" value="1"/>
</dbReference>
<dbReference type="InParanoid" id="A0A4W3HJY5"/>
<reference evidence="3" key="5">
    <citation type="submission" date="2025-09" db="UniProtKB">
        <authorList>
            <consortium name="Ensembl"/>
        </authorList>
    </citation>
    <scope>IDENTIFICATION</scope>
</reference>
<dbReference type="PANTHER" id="PTHR13602">
    <property type="entry name" value="UPF0488 PROTEIN C8ORF33"/>
    <property type="match status" value="1"/>
</dbReference>
<evidence type="ECO:0000313" key="3">
    <source>
        <dbReference type="Ensembl" id="ENSCMIP00000017378.1"/>
    </source>
</evidence>
<keyword evidence="4" id="KW-1185">Reference proteome</keyword>
<proteinExistence type="inferred from homology"/>
<protein>
    <submittedName>
        <fullName evidence="3">Uncharacterized protein</fullName>
    </submittedName>
</protein>
<dbReference type="Ensembl" id="ENSCMIT00000017716.1">
    <property type="protein sequence ID" value="ENSCMIP00000017378.1"/>
    <property type="gene ID" value="ENSCMIG00000008289.1"/>
</dbReference>
<reference evidence="4" key="2">
    <citation type="journal article" date="2007" name="PLoS Biol.">
        <title>Survey sequencing and comparative analysis of the elephant shark (Callorhinchus milii) genome.</title>
        <authorList>
            <person name="Venkatesh B."/>
            <person name="Kirkness E.F."/>
            <person name="Loh Y.H."/>
            <person name="Halpern A.L."/>
            <person name="Lee A.P."/>
            <person name="Johnson J."/>
            <person name="Dandona N."/>
            <person name="Viswanathan L.D."/>
            <person name="Tay A."/>
            <person name="Venter J.C."/>
            <person name="Strausberg R.L."/>
            <person name="Brenner S."/>
        </authorList>
    </citation>
    <scope>NUCLEOTIDE SEQUENCE [LARGE SCALE GENOMIC DNA]</scope>
</reference>
<dbReference type="GeneTree" id="ENSGT00390000000306"/>
<dbReference type="Proteomes" id="UP000314986">
    <property type="component" value="Unassembled WGS sequence"/>
</dbReference>
<reference evidence="3" key="4">
    <citation type="submission" date="2025-08" db="UniProtKB">
        <authorList>
            <consortium name="Ensembl"/>
        </authorList>
    </citation>
    <scope>IDENTIFICATION</scope>
</reference>
<comment type="similarity">
    <text evidence="1">Belongs to the UPF0488 family.</text>
</comment>
<organism evidence="3 4">
    <name type="scientific">Callorhinchus milii</name>
    <name type="common">Ghost shark</name>
    <dbReference type="NCBI Taxonomy" id="7868"/>
    <lineage>
        <taxon>Eukaryota</taxon>
        <taxon>Metazoa</taxon>
        <taxon>Chordata</taxon>
        <taxon>Craniata</taxon>
        <taxon>Vertebrata</taxon>
        <taxon>Chondrichthyes</taxon>
        <taxon>Holocephali</taxon>
        <taxon>Chimaeriformes</taxon>
        <taxon>Callorhinchidae</taxon>
        <taxon>Callorhinchus</taxon>
    </lineage>
</organism>
<evidence type="ECO:0000256" key="1">
    <source>
        <dbReference type="ARBA" id="ARBA00005707"/>
    </source>
</evidence>
<sequence>MAAVMPEEPPEETFQKDLKWCIQQLEPGQTQLDVSSKQAIPPQTEHCAGSTTDRVEPRVQESGHSFQVNFTGLPNLSEEAAGVTLNSERKRPVRGGVAIKESLSGSEGNDFPAVPSGTDVQETFTFTIPEAAGDPQQIALPDVCCTTLCSSGAVGNQDTDEKLAAVVGHENPAFQTSEALKLVDNVTSKTKKKKKKNSHNKPAAENTPKDAHQEGESQDSGGAPSKEPSLSPEEQLQREVDWCIEQLELGLRTQKSNQKQAEEALRAVRTLRSKKAPLVKKRQLMRLMFGDYRKKMEVDWQRQLKLMETAAKCASIKTDGVTPKGKVFRKCATQSSLMGLPCCPLHATVTAWDSAREERLTSLRLCVNSGLISKSFVFVRI</sequence>
<name>A0A4W3HJY5_CALMI</name>
<reference evidence="4" key="1">
    <citation type="journal article" date="2006" name="Science">
        <title>Ancient noncoding elements conserved in the human genome.</title>
        <authorList>
            <person name="Venkatesh B."/>
            <person name="Kirkness E.F."/>
            <person name="Loh Y.H."/>
            <person name="Halpern A.L."/>
            <person name="Lee A.P."/>
            <person name="Johnson J."/>
            <person name="Dandona N."/>
            <person name="Viswanathan L.D."/>
            <person name="Tay A."/>
            <person name="Venter J.C."/>
            <person name="Strausberg R.L."/>
            <person name="Brenner S."/>
        </authorList>
    </citation>
    <scope>NUCLEOTIDE SEQUENCE [LARGE SCALE GENOMIC DNA]</scope>
</reference>